<sequence>MIGFKCQTFGTDKSDKLLQLSSVDLRAKKDKNAEKSGIDSLAGIIAVCLGLRKRAPVLDSSSS</sequence>
<dbReference type="RefSeq" id="WP_017741185.1">
    <property type="nucleotide sequence ID" value="NZ_KQ976355.1"/>
</dbReference>
<protein>
    <submittedName>
        <fullName evidence="1">Uncharacterized protein</fullName>
    </submittedName>
</protein>
<organism evidence="1 2">
    <name type="scientific">Scytonema hofmannii PCC 7110</name>
    <dbReference type="NCBI Taxonomy" id="128403"/>
    <lineage>
        <taxon>Bacteria</taxon>
        <taxon>Bacillati</taxon>
        <taxon>Cyanobacteriota</taxon>
        <taxon>Cyanophyceae</taxon>
        <taxon>Nostocales</taxon>
        <taxon>Scytonemataceae</taxon>
        <taxon>Scytonema</taxon>
    </lineage>
</organism>
<accession>A0A139WQM0</accession>
<dbReference type="Proteomes" id="UP000076925">
    <property type="component" value="Unassembled WGS sequence"/>
</dbReference>
<name>A0A139WQM0_9CYAN</name>
<comment type="caution">
    <text evidence="1">The sequence shown here is derived from an EMBL/GenBank/DDBJ whole genome shotgun (WGS) entry which is preliminary data.</text>
</comment>
<reference evidence="1 2" key="1">
    <citation type="journal article" date="2013" name="Genome Biol. Evol.">
        <title>Genomes of Stigonematalean cyanobacteria (subsection V) and the evolution of oxygenic photosynthesis from prokaryotes to plastids.</title>
        <authorList>
            <person name="Dagan T."/>
            <person name="Roettger M."/>
            <person name="Stucken K."/>
            <person name="Landan G."/>
            <person name="Koch R."/>
            <person name="Major P."/>
            <person name="Gould S.B."/>
            <person name="Goremykin V.V."/>
            <person name="Rippka R."/>
            <person name="Tandeau de Marsac N."/>
            <person name="Gugger M."/>
            <person name="Lockhart P.J."/>
            <person name="Allen J.F."/>
            <person name="Brune I."/>
            <person name="Maus I."/>
            <person name="Puhler A."/>
            <person name="Martin W.F."/>
        </authorList>
    </citation>
    <scope>NUCLEOTIDE SEQUENCE [LARGE SCALE GENOMIC DNA]</scope>
    <source>
        <strain evidence="1 2">PCC 7110</strain>
    </source>
</reference>
<gene>
    <name evidence="1" type="ORF">WA1_49270</name>
</gene>
<keyword evidence="2" id="KW-1185">Reference proteome</keyword>
<evidence type="ECO:0000313" key="1">
    <source>
        <dbReference type="EMBL" id="KYC34732.1"/>
    </source>
</evidence>
<evidence type="ECO:0000313" key="2">
    <source>
        <dbReference type="Proteomes" id="UP000076925"/>
    </source>
</evidence>
<proteinExistence type="predicted"/>
<dbReference type="STRING" id="128403.WA1_49270"/>
<dbReference type="EMBL" id="ANNX02000064">
    <property type="protein sequence ID" value="KYC34732.1"/>
    <property type="molecule type" value="Genomic_DNA"/>
</dbReference>
<dbReference type="AlphaFoldDB" id="A0A139WQM0"/>